<keyword evidence="2" id="KW-0378">Hydrolase</keyword>
<dbReference type="SUPFAM" id="SSF51556">
    <property type="entry name" value="Metallo-dependent hydrolases"/>
    <property type="match status" value="1"/>
</dbReference>
<comment type="caution">
    <text evidence="2">The sequence shown here is derived from an EMBL/GenBank/DDBJ whole genome shotgun (WGS) entry which is preliminary data.</text>
</comment>
<dbReference type="InterPro" id="IPR011059">
    <property type="entry name" value="Metal-dep_hydrolase_composite"/>
</dbReference>
<organism evidence="2 3">
    <name type="scientific">Microbulbifer echini</name>
    <dbReference type="NCBI Taxonomy" id="1529067"/>
    <lineage>
        <taxon>Bacteria</taxon>
        <taxon>Pseudomonadati</taxon>
        <taxon>Pseudomonadota</taxon>
        <taxon>Gammaproteobacteria</taxon>
        <taxon>Cellvibrionales</taxon>
        <taxon>Microbulbiferaceae</taxon>
        <taxon>Microbulbifer</taxon>
    </lineage>
</organism>
<reference evidence="2 3" key="1">
    <citation type="submission" date="2024-08" db="EMBL/GenBank/DDBJ databases">
        <authorList>
            <person name="Ishaq N."/>
        </authorList>
    </citation>
    <scope>NUCLEOTIDE SEQUENCE [LARGE SCALE GENOMIC DNA]</scope>
    <source>
        <strain evidence="2 3">JCM 30400</strain>
    </source>
</reference>
<dbReference type="InterPro" id="IPR032466">
    <property type="entry name" value="Metal_Hydrolase"/>
</dbReference>
<dbReference type="Gene3D" id="2.30.40.10">
    <property type="entry name" value="Urease, subunit C, domain 1"/>
    <property type="match status" value="1"/>
</dbReference>
<protein>
    <submittedName>
        <fullName evidence="2">Amidohydrolase</fullName>
        <ecNumber evidence="2">3.5.-.-</ecNumber>
    </submittedName>
</protein>
<dbReference type="RefSeq" id="WP_371843834.1">
    <property type="nucleotide sequence ID" value="NZ_JBGMEL010000011.1"/>
</dbReference>
<dbReference type="Gene3D" id="3.10.310.70">
    <property type="match status" value="1"/>
</dbReference>
<gene>
    <name evidence="2" type="ORF">ACCI51_12420</name>
</gene>
<sequence>MRNATIYTVDRARSLASAIAIRDGRIAFVGSEKGVEAYIGPKTNIKDLDGKLVLPGFFQRVKVRGSAGKINLFSGKSIEDYCLSVSRYIRENPQQQVIVGEGWNMQAFSGEPPHKGILDQINDLIPIILFSSDGNNIWTNSEGLAAAGIDSDTENPRGGVIEKNEHGLATGWLHGRGAKDLLQRLIPENSSSNYRDDLLRIQRLATRNGITTLYEAALHSVDEISWKNYKDQLSTIGAMDIRLRTSWPVSADFTDKEFLLLQQRIGQIRSDDFSVDSVSFIGWAAEIAETQNVKDRAASQDYSQGAVADLARRANHFNLPLQIVVSGKEFTASALEALESLKPLGSDSILRNVIINASFDRVDLQRLAQANTVLFIQPETMFAHNMALFRVSQEDELKVQKKYFPLGFSLLSADLSANHAMVNPLEVIKQGLVYKIPVSEMIAAFTINAAYAGGLEKETGSLEAGKWADFIVLDRNMFGLEESEQRGLKVLETFYKGQLVFDINNEYEN</sequence>
<keyword evidence="3" id="KW-1185">Reference proteome</keyword>
<evidence type="ECO:0000313" key="2">
    <source>
        <dbReference type="EMBL" id="MFA0791353.1"/>
    </source>
</evidence>
<dbReference type="Gene3D" id="3.20.20.140">
    <property type="entry name" value="Metal-dependent hydrolases"/>
    <property type="match status" value="1"/>
</dbReference>
<feature type="domain" description="Amidohydrolase 3" evidence="1">
    <location>
        <begin position="47"/>
        <end position="382"/>
    </location>
</feature>
<dbReference type="EC" id="3.5.-.-" evidence="2"/>
<name>A0ABV4NPR0_9GAMM</name>
<proteinExistence type="predicted"/>
<dbReference type="Pfam" id="PF07969">
    <property type="entry name" value="Amidohydro_3"/>
    <property type="match status" value="2"/>
</dbReference>
<dbReference type="EMBL" id="JBGMEL010000011">
    <property type="protein sequence ID" value="MFA0791353.1"/>
    <property type="molecule type" value="Genomic_DNA"/>
</dbReference>
<accession>A0ABV4NPR0</accession>
<dbReference type="GO" id="GO:0016787">
    <property type="term" value="F:hydrolase activity"/>
    <property type="evidence" value="ECO:0007669"/>
    <property type="project" value="UniProtKB-KW"/>
</dbReference>
<feature type="domain" description="Amidohydrolase 3" evidence="1">
    <location>
        <begin position="435"/>
        <end position="501"/>
    </location>
</feature>
<dbReference type="InterPro" id="IPR013108">
    <property type="entry name" value="Amidohydro_3"/>
</dbReference>
<dbReference type="PANTHER" id="PTHR22642">
    <property type="entry name" value="IMIDAZOLONEPROPIONASE"/>
    <property type="match status" value="1"/>
</dbReference>
<dbReference type="Proteomes" id="UP001569414">
    <property type="component" value="Unassembled WGS sequence"/>
</dbReference>
<dbReference type="SUPFAM" id="SSF51338">
    <property type="entry name" value="Composite domain of metallo-dependent hydrolases"/>
    <property type="match status" value="1"/>
</dbReference>
<evidence type="ECO:0000259" key="1">
    <source>
        <dbReference type="Pfam" id="PF07969"/>
    </source>
</evidence>
<evidence type="ECO:0000313" key="3">
    <source>
        <dbReference type="Proteomes" id="UP001569414"/>
    </source>
</evidence>
<dbReference type="PANTHER" id="PTHR22642:SF2">
    <property type="entry name" value="PROTEIN LONG AFTER FAR-RED 3"/>
    <property type="match status" value="1"/>
</dbReference>